<dbReference type="Proteomes" id="UP000006038">
    <property type="component" value="Chromosome 1"/>
</dbReference>
<organism evidence="2">
    <name type="scientific">Oryza brachyantha</name>
    <name type="common">malo sina</name>
    <dbReference type="NCBI Taxonomy" id="4533"/>
    <lineage>
        <taxon>Eukaryota</taxon>
        <taxon>Viridiplantae</taxon>
        <taxon>Streptophyta</taxon>
        <taxon>Embryophyta</taxon>
        <taxon>Tracheophyta</taxon>
        <taxon>Spermatophyta</taxon>
        <taxon>Magnoliopsida</taxon>
        <taxon>Liliopsida</taxon>
        <taxon>Poales</taxon>
        <taxon>Poaceae</taxon>
        <taxon>BOP clade</taxon>
        <taxon>Oryzoideae</taxon>
        <taxon>Oryzeae</taxon>
        <taxon>Oryzinae</taxon>
        <taxon>Oryza</taxon>
    </lineage>
</organism>
<dbReference type="GO" id="GO:0009570">
    <property type="term" value="C:chloroplast stroma"/>
    <property type="evidence" value="ECO:0007669"/>
    <property type="project" value="TreeGrafter"/>
</dbReference>
<keyword evidence="3" id="KW-1185">Reference proteome</keyword>
<dbReference type="AlphaFoldDB" id="J3L634"/>
<gene>
    <name evidence="2" type="primary">LOC102721231</name>
</gene>
<dbReference type="HOGENOM" id="CLU_114721_0_0_1"/>
<dbReference type="EnsemblPlants" id="OB01G46900.1">
    <property type="protein sequence ID" value="OB01G46900.1"/>
    <property type="gene ID" value="OB01G46900"/>
</dbReference>
<reference evidence="2" key="2">
    <citation type="submission" date="2013-04" db="UniProtKB">
        <authorList>
            <consortium name="EnsemblPlants"/>
        </authorList>
    </citation>
    <scope>IDENTIFICATION</scope>
</reference>
<dbReference type="OrthoDB" id="1930092at2759"/>
<evidence type="ECO:0000259" key="1">
    <source>
        <dbReference type="Pfam" id="PF23650"/>
    </source>
</evidence>
<evidence type="ECO:0000313" key="2">
    <source>
        <dbReference type="EnsemblPlants" id="OB01G46900.1"/>
    </source>
</evidence>
<proteinExistence type="predicted"/>
<dbReference type="RefSeq" id="XP_006646498.1">
    <property type="nucleotide sequence ID" value="XM_006646435.3"/>
</dbReference>
<dbReference type="PANTHER" id="PTHR36352:SF1">
    <property type="entry name" value="EXPRESSED PROTEIN"/>
    <property type="match status" value="1"/>
</dbReference>
<dbReference type="InterPro" id="IPR055572">
    <property type="entry name" value="DUF7148"/>
</dbReference>
<dbReference type="Gramene" id="OB01G46900.1">
    <property type="protein sequence ID" value="OB01G46900.1"/>
    <property type="gene ID" value="OB01G46900"/>
</dbReference>
<evidence type="ECO:0000313" key="3">
    <source>
        <dbReference type="Proteomes" id="UP000006038"/>
    </source>
</evidence>
<dbReference type="STRING" id="4533.J3L634"/>
<protein>
    <recommendedName>
        <fullName evidence="1">DUF7148 domain-containing protein</fullName>
    </recommendedName>
</protein>
<reference evidence="2" key="1">
    <citation type="journal article" date="2013" name="Nat. Commun.">
        <title>Whole-genome sequencing of Oryza brachyantha reveals mechanisms underlying Oryza genome evolution.</title>
        <authorList>
            <person name="Chen J."/>
            <person name="Huang Q."/>
            <person name="Gao D."/>
            <person name="Wang J."/>
            <person name="Lang Y."/>
            <person name="Liu T."/>
            <person name="Li B."/>
            <person name="Bai Z."/>
            <person name="Luis Goicoechea J."/>
            <person name="Liang C."/>
            <person name="Chen C."/>
            <person name="Zhang W."/>
            <person name="Sun S."/>
            <person name="Liao Y."/>
            <person name="Zhang X."/>
            <person name="Yang L."/>
            <person name="Song C."/>
            <person name="Wang M."/>
            <person name="Shi J."/>
            <person name="Liu G."/>
            <person name="Liu J."/>
            <person name="Zhou H."/>
            <person name="Zhou W."/>
            <person name="Yu Q."/>
            <person name="An N."/>
            <person name="Chen Y."/>
            <person name="Cai Q."/>
            <person name="Wang B."/>
            <person name="Liu B."/>
            <person name="Min J."/>
            <person name="Huang Y."/>
            <person name="Wu H."/>
            <person name="Li Z."/>
            <person name="Zhang Y."/>
            <person name="Yin Y."/>
            <person name="Song W."/>
            <person name="Jiang J."/>
            <person name="Jackson S.A."/>
            <person name="Wing R.A."/>
            <person name="Wang J."/>
            <person name="Chen M."/>
        </authorList>
    </citation>
    <scope>NUCLEOTIDE SEQUENCE [LARGE SCALE GENOMIC DNA]</scope>
    <source>
        <strain evidence="2">cv. IRGC 101232</strain>
    </source>
</reference>
<dbReference type="OMA" id="QRHACTT"/>
<feature type="domain" description="DUF7148" evidence="1">
    <location>
        <begin position="82"/>
        <end position="202"/>
    </location>
</feature>
<dbReference type="eggNOG" id="ENOG502RZTF">
    <property type="taxonomic scope" value="Eukaryota"/>
</dbReference>
<dbReference type="Pfam" id="PF23650">
    <property type="entry name" value="DUF7148"/>
    <property type="match status" value="1"/>
</dbReference>
<dbReference type="GO" id="GO:0009535">
    <property type="term" value="C:chloroplast thylakoid membrane"/>
    <property type="evidence" value="ECO:0007669"/>
    <property type="project" value="TreeGrafter"/>
</dbReference>
<name>J3L634_ORYBR</name>
<dbReference type="KEGG" id="obr:102721231"/>
<dbReference type="GeneID" id="102721231"/>
<sequence length="203" mass="21480">MAAARQLLVHRLSCACSSGTLLKSNSTGRLPTSSCKARCWSSSDALPGPKARVRMAVAIKPPRPRAAAAAAGKDRIVRAGDDDDGVSLGTVKLPANIDIARFETLLFQWANSLCQGANLPLPVPLRVDKVEGGVRLGFMAVEDGATQVLVYIDCLVSPATAASGPVFRAIRNGPMKDQEPPGEPRIMRSLLQALQKSIQIAQV</sequence>
<accession>J3L634</accession>
<dbReference type="PANTHER" id="PTHR36352">
    <property type="entry name" value="EXPRESSED PROTEIN"/>
    <property type="match status" value="1"/>
</dbReference>